<accession>A0A517WZT0</accession>
<dbReference type="Proteomes" id="UP000318384">
    <property type="component" value="Chromosome"/>
</dbReference>
<protein>
    <submittedName>
        <fullName evidence="1">Uncharacterized protein</fullName>
    </submittedName>
</protein>
<reference evidence="1 2" key="1">
    <citation type="submission" date="2019-03" db="EMBL/GenBank/DDBJ databases">
        <title>Deep-cultivation of Planctomycetes and their phenomic and genomic characterization uncovers novel biology.</title>
        <authorList>
            <person name="Wiegand S."/>
            <person name="Jogler M."/>
            <person name="Boedeker C."/>
            <person name="Pinto D."/>
            <person name="Vollmers J."/>
            <person name="Rivas-Marin E."/>
            <person name="Kohn T."/>
            <person name="Peeters S.H."/>
            <person name="Heuer A."/>
            <person name="Rast P."/>
            <person name="Oberbeckmann S."/>
            <person name="Bunk B."/>
            <person name="Jeske O."/>
            <person name="Meyerdierks A."/>
            <person name="Storesund J.E."/>
            <person name="Kallscheuer N."/>
            <person name="Luecker S."/>
            <person name="Lage O.M."/>
            <person name="Pohl T."/>
            <person name="Merkel B.J."/>
            <person name="Hornburger P."/>
            <person name="Mueller R.-W."/>
            <person name="Bruemmer F."/>
            <person name="Labrenz M."/>
            <person name="Spormann A.M."/>
            <person name="Op den Camp H."/>
            <person name="Overmann J."/>
            <person name="Amann R."/>
            <person name="Jetten M.S.M."/>
            <person name="Mascher T."/>
            <person name="Medema M.H."/>
            <person name="Devos D.P."/>
            <person name="Kaster A.-K."/>
            <person name="Ovreas L."/>
            <person name="Rohde M."/>
            <person name="Galperin M.Y."/>
            <person name="Jogler C."/>
        </authorList>
    </citation>
    <scope>NUCLEOTIDE SEQUENCE [LARGE SCALE GENOMIC DNA]</scope>
    <source>
        <strain evidence="1 2">V202</strain>
    </source>
</reference>
<evidence type="ECO:0000313" key="2">
    <source>
        <dbReference type="Proteomes" id="UP000318384"/>
    </source>
</evidence>
<dbReference type="AlphaFoldDB" id="A0A517WZT0"/>
<dbReference type="EMBL" id="CP037422">
    <property type="protein sequence ID" value="QDU10760.1"/>
    <property type="molecule type" value="Genomic_DNA"/>
</dbReference>
<name>A0A517WZT0_9PLAN</name>
<organism evidence="1 2">
    <name type="scientific">Gimesia aquarii</name>
    <dbReference type="NCBI Taxonomy" id="2527964"/>
    <lineage>
        <taxon>Bacteria</taxon>
        <taxon>Pseudomonadati</taxon>
        <taxon>Planctomycetota</taxon>
        <taxon>Planctomycetia</taxon>
        <taxon>Planctomycetales</taxon>
        <taxon>Planctomycetaceae</taxon>
        <taxon>Gimesia</taxon>
    </lineage>
</organism>
<evidence type="ECO:0000313" key="1">
    <source>
        <dbReference type="EMBL" id="QDU10760.1"/>
    </source>
</evidence>
<keyword evidence="2" id="KW-1185">Reference proteome</keyword>
<sequence length="160" mass="17919">MPNSNPVCSSPQTYHCDCESGGTSYPVPNTLQLDYYITNGTDTTTGTVTLKNDYETPCDWFEQIVFVCGEYPGIKTHIFGFDLAYNSALSDPYCGWSVQINYQSYNTPNATPGPCDMGLLASYSPISYWNGPNSCQCSPVQLEFYEQFDETTYFRITISE</sequence>
<gene>
    <name evidence="1" type="ORF">V202x_41720</name>
</gene>
<proteinExistence type="predicted"/>